<keyword evidence="8" id="KW-1185">Reference proteome</keyword>
<dbReference type="InterPro" id="IPR002481">
    <property type="entry name" value="FUR"/>
</dbReference>
<dbReference type="InterPro" id="IPR036390">
    <property type="entry name" value="WH_DNA-bd_sf"/>
</dbReference>
<dbReference type="Gene3D" id="1.10.10.10">
    <property type="entry name" value="Winged helix-like DNA-binding domain superfamily/Winged helix DNA-binding domain"/>
    <property type="match status" value="1"/>
</dbReference>
<evidence type="ECO:0000256" key="4">
    <source>
        <dbReference type="ARBA" id="ARBA00023015"/>
    </source>
</evidence>
<comment type="caution">
    <text evidence="7">The sequence shown here is derived from an EMBL/GenBank/DDBJ whole genome shotgun (WGS) entry which is preliminary data.</text>
</comment>
<dbReference type="Proteomes" id="UP001458946">
    <property type="component" value="Unassembled WGS sequence"/>
</dbReference>
<dbReference type="EMBL" id="BAABRN010000003">
    <property type="protein sequence ID" value="GAA5500662.1"/>
    <property type="molecule type" value="Genomic_DNA"/>
</dbReference>
<proteinExistence type="inferred from homology"/>
<keyword evidence="5" id="KW-0238">DNA-binding</keyword>
<evidence type="ECO:0000256" key="2">
    <source>
        <dbReference type="ARBA" id="ARBA00022491"/>
    </source>
</evidence>
<dbReference type="PANTHER" id="PTHR33202">
    <property type="entry name" value="ZINC UPTAKE REGULATION PROTEIN"/>
    <property type="match status" value="1"/>
</dbReference>
<sequence length="131" mass="14129">MTATRATRQRDVISRVLDHAEGPLTVGDVLEQAKNDLPSLGIATVYRTLKLLTEQGRIHPVVLDGETLYEASGKGHHHHFSCNRCGRVFTLHTCPVSLPKGTALAGGFIVQSHEVTLYGLCPECAAKNGAE</sequence>
<dbReference type="SUPFAM" id="SSF46785">
    <property type="entry name" value="Winged helix' DNA-binding domain"/>
    <property type="match status" value="1"/>
</dbReference>
<protein>
    <submittedName>
        <fullName evidence="7">Zinc-specific metallo-regulatory protein</fullName>
    </submittedName>
</protein>
<keyword evidence="4" id="KW-0805">Transcription regulation</keyword>
<organism evidence="7 8">
    <name type="scientific">Deinococcus xinjiangensis</name>
    <dbReference type="NCBI Taxonomy" id="457454"/>
    <lineage>
        <taxon>Bacteria</taxon>
        <taxon>Thermotogati</taxon>
        <taxon>Deinococcota</taxon>
        <taxon>Deinococci</taxon>
        <taxon>Deinococcales</taxon>
        <taxon>Deinococcaceae</taxon>
        <taxon>Deinococcus</taxon>
    </lineage>
</organism>
<evidence type="ECO:0000256" key="6">
    <source>
        <dbReference type="ARBA" id="ARBA00023163"/>
    </source>
</evidence>
<accession>A0ABP9VAE2</accession>
<dbReference type="InterPro" id="IPR036388">
    <property type="entry name" value="WH-like_DNA-bd_sf"/>
</dbReference>
<dbReference type="CDD" id="cd07153">
    <property type="entry name" value="Fur_like"/>
    <property type="match status" value="1"/>
</dbReference>
<evidence type="ECO:0000256" key="1">
    <source>
        <dbReference type="ARBA" id="ARBA00007957"/>
    </source>
</evidence>
<dbReference type="InterPro" id="IPR043135">
    <property type="entry name" value="Fur_C"/>
</dbReference>
<dbReference type="Gene3D" id="3.30.1490.190">
    <property type="match status" value="1"/>
</dbReference>
<evidence type="ECO:0000256" key="5">
    <source>
        <dbReference type="ARBA" id="ARBA00023125"/>
    </source>
</evidence>
<dbReference type="RefSeq" id="WP_353540644.1">
    <property type="nucleotide sequence ID" value="NZ_BAABRN010000003.1"/>
</dbReference>
<keyword evidence="2" id="KW-0678">Repressor</keyword>
<evidence type="ECO:0000313" key="7">
    <source>
        <dbReference type="EMBL" id="GAA5500662.1"/>
    </source>
</evidence>
<comment type="similarity">
    <text evidence="1">Belongs to the Fur family.</text>
</comment>
<gene>
    <name evidence="7" type="primary">zur</name>
    <name evidence="7" type="ORF">Dxin01_00386</name>
</gene>
<name>A0ABP9VAE2_9DEIO</name>
<evidence type="ECO:0000313" key="8">
    <source>
        <dbReference type="Proteomes" id="UP001458946"/>
    </source>
</evidence>
<keyword evidence="3" id="KW-0862">Zinc</keyword>
<reference evidence="7 8" key="1">
    <citation type="submission" date="2024-02" db="EMBL/GenBank/DDBJ databases">
        <title>Deinococcus xinjiangensis NBRC 107630.</title>
        <authorList>
            <person name="Ichikawa N."/>
            <person name="Katano-Makiyama Y."/>
            <person name="Hidaka K."/>
        </authorList>
    </citation>
    <scope>NUCLEOTIDE SEQUENCE [LARGE SCALE GENOMIC DNA]</scope>
    <source>
        <strain evidence="7 8">NBRC 107630</strain>
    </source>
</reference>
<keyword evidence="6" id="KW-0804">Transcription</keyword>
<dbReference type="PANTHER" id="PTHR33202:SF22">
    <property type="entry name" value="HYDROGEN PEROXIDE SENSITIVE REPRESSOR"/>
    <property type="match status" value="1"/>
</dbReference>
<evidence type="ECO:0000256" key="3">
    <source>
        <dbReference type="ARBA" id="ARBA00022833"/>
    </source>
</evidence>
<dbReference type="Pfam" id="PF01475">
    <property type="entry name" value="FUR"/>
    <property type="match status" value="1"/>
</dbReference>